<feature type="signal peptide" evidence="1">
    <location>
        <begin position="1"/>
        <end position="19"/>
    </location>
</feature>
<keyword evidence="1" id="KW-0732">Signal</keyword>
<feature type="chain" id="PRO_5045951154" description="Intracellular proteinase inhibitor BsuPI domain-containing protein" evidence="1">
    <location>
        <begin position="20"/>
        <end position="155"/>
    </location>
</feature>
<evidence type="ECO:0000256" key="1">
    <source>
        <dbReference type="SAM" id="SignalP"/>
    </source>
</evidence>
<protein>
    <recommendedName>
        <fullName evidence="4">Intracellular proteinase inhibitor BsuPI domain-containing protein</fullName>
    </recommendedName>
</protein>
<dbReference type="PROSITE" id="PS51257">
    <property type="entry name" value="PROKAR_LIPOPROTEIN"/>
    <property type="match status" value="1"/>
</dbReference>
<comment type="caution">
    <text evidence="2">The sequence shown here is derived from an EMBL/GenBank/DDBJ whole genome shotgun (WGS) entry which is preliminary data.</text>
</comment>
<gene>
    <name evidence="2" type="ORF">J21TS3_22110</name>
</gene>
<reference evidence="2 3" key="1">
    <citation type="submission" date="2021-03" db="EMBL/GenBank/DDBJ databases">
        <title>Antimicrobial resistance genes in bacteria isolated from Japanese honey, and their potential for conferring macrolide and lincosamide resistance in the American foulbrood pathogen Paenibacillus larvae.</title>
        <authorList>
            <person name="Okamoto M."/>
            <person name="Kumagai M."/>
            <person name="Kanamori H."/>
            <person name="Takamatsu D."/>
        </authorList>
    </citation>
    <scope>NUCLEOTIDE SEQUENCE [LARGE SCALE GENOMIC DNA]</scope>
    <source>
        <strain evidence="2 3">J21TS3</strain>
    </source>
</reference>
<keyword evidence="3" id="KW-1185">Reference proteome</keyword>
<dbReference type="EMBL" id="BORW01000009">
    <property type="protein sequence ID" value="GIO67390.1"/>
    <property type="molecule type" value="Genomic_DNA"/>
</dbReference>
<evidence type="ECO:0000313" key="2">
    <source>
        <dbReference type="EMBL" id="GIO67390.1"/>
    </source>
</evidence>
<accession>A0ABQ4LVU5</accession>
<evidence type="ECO:0000313" key="3">
    <source>
        <dbReference type="Proteomes" id="UP000680638"/>
    </source>
</evidence>
<organism evidence="2 3">
    <name type="scientific">Paenibacillus cookii</name>
    <dbReference type="NCBI Taxonomy" id="157839"/>
    <lineage>
        <taxon>Bacteria</taxon>
        <taxon>Bacillati</taxon>
        <taxon>Bacillota</taxon>
        <taxon>Bacilli</taxon>
        <taxon>Bacillales</taxon>
        <taxon>Paenibacillaceae</taxon>
        <taxon>Paenibacillus</taxon>
    </lineage>
</organism>
<dbReference type="RefSeq" id="WP_212949614.1">
    <property type="nucleotide sequence ID" value="NZ_BORW01000009.1"/>
</dbReference>
<evidence type="ECO:0008006" key="4">
    <source>
        <dbReference type="Google" id="ProtNLM"/>
    </source>
</evidence>
<proteinExistence type="predicted"/>
<sequence length="155" mass="16409">MKNASLLLLSIIIASAVLASCHEISKGTALPTAASTPKQEMPSSNGLPSSHGIAAGRLEGKIKIEAAGSSVKATYTFHNQTERRLHIVGGAKYTLWKDDALVEKGAVPIKDYIDLAQGEAYTDAKTFKNLKSGTYSLRVEWSDAAAAATFTLKTA</sequence>
<dbReference type="Proteomes" id="UP000680638">
    <property type="component" value="Unassembled WGS sequence"/>
</dbReference>
<name>A0ABQ4LVU5_9BACL</name>